<dbReference type="Proteomes" id="UP000615446">
    <property type="component" value="Unassembled WGS sequence"/>
</dbReference>
<proteinExistence type="predicted"/>
<reference evidence="1" key="1">
    <citation type="submission" date="2019-10" db="EMBL/GenBank/DDBJ databases">
        <title>Conservation and host-specific expression of non-tandemly repeated heterogenous ribosome RNA gene in arbuscular mycorrhizal fungi.</title>
        <authorList>
            <person name="Maeda T."/>
            <person name="Kobayashi Y."/>
            <person name="Nakagawa T."/>
            <person name="Ezawa T."/>
            <person name="Yamaguchi K."/>
            <person name="Bino T."/>
            <person name="Nishimoto Y."/>
            <person name="Shigenobu S."/>
            <person name="Kawaguchi M."/>
        </authorList>
    </citation>
    <scope>NUCLEOTIDE SEQUENCE</scope>
    <source>
        <strain evidence="1">HR1</strain>
    </source>
</reference>
<evidence type="ECO:0000313" key="2">
    <source>
        <dbReference type="Proteomes" id="UP000615446"/>
    </source>
</evidence>
<name>A0A8H3L4T7_9GLOM</name>
<organism evidence="1 2">
    <name type="scientific">Rhizophagus clarus</name>
    <dbReference type="NCBI Taxonomy" id="94130"/>
    <lineage>
        <taxon>Eukaryota</taxon>
        <taxon>Fungi</taxon>
        <taxon>Fungi incertae sedis</taxon>
        <taxon>Mucoromycota</taxon>
        <taxon>Glomeromycotina</taxon>
        <taxon>Glomeromycetes</taxon>
        <taxon>Glomerales</taxon>
        <taxon>Glomeraceae</taxon>
        <taxon>Rhizophagus</taxon>
    </lineage>
</organism>
<sequence>MANNILKPFNTFLVISIASGAKWIVTCLWIEESCLTQNSYNLKLMHKRADMMKLPSDIDRIPNKIATRDFSFTELLYR</sequence>
<dbReference type="EMBL" id="BLAL01000043">
    <property type="protein sequence ID" value="GES79214.1"/>
    <property type="molecule type" value="Genomic_DNA"/>
</dbReference>
<evidence type="ECO:0000313" key="1">
    <source>
        <dbReference type="EMBL" id="GES79214.1"/>
    </source>
</evidence>
<gene>
    <name evidence="1" type="ORF">RCL2_000652600</name>
</gene>
<comment type="caution">
    <text evidence="1">The sequence shown here is derived from an EMBL/GenBank/DDBJ whole genome shotgun (WGS) entry which is preliminary data.</text>
</comment>
<accession>A0A8H3L4T7</accession>
<protein>
    <submittedName>
        <fullName evidence="1">Uncharacterized protein</fullName>
    </submittedName>
</protein>
<dbReference type="AlphaFoldDB" id="A0A8H3L4T7"/>